<dbReference type="EMBL" id="BAAAUV010000003">
    <property type="protein sequence ID" value="GAA3200697.1"/>
    <property type="molecule type" value="Genomic_DNA"/>
</dbReference>
<evidence type="ECO:0000313" key="2">
    <source>
        <dbReference type="EMBL" id="GAA3200697.1"/>
    </source>
</evidence>
<protein>
    <recommendedName>
        <fullName evidence="1">Methyltransferase type 11 domain-containing protein</fullName>
    </recommendedName>
</protein>
<sequence>MVNRPAPGESPAEQLANYLQFIEDRRDAHTKTKASDGALRRYAKHLVPQGFRGRARFVVTDVARPAAAAKAKRITAEHAAAGKDLLLHIGSGGEHKDGWINIDLAGDPVEVPWNLKRSLPFPDASAAALFSEHLLEHIPLHGVVNVLRDCHRVLKPGGIMRVGVPDAGRMLRSYTEDGKDFIATTRPDRPQLMLAVQELFYWYDHCTMYDEEMLKWLLNATGFTGEIHRREPGETDLPVAAPDTPKRWDETLYVETVRP</sequence>
<proteinExistence type="predicted"/>
<dbReference type="InterPro" id="IPR013216">
    <property type="entry name" value="Methyltransf_11"/>
</dbReference>
<gene>
    <name evidence="2" type="ORF">GCM10010468_13530</name>
</gene>
<evidence type="ECO:0000259" key="1">
    <source>
        <dbReference type="Pfam" id="PF08241"/>
    </source>
</evidence>
<dbReference type="SUPFAM" id="SSF53335">
    <property type="entry name" value="S-adenosyl-L-methionine-dependent methyltransferases"/>
    <property type="match status" value="1"/>
</dbReference>
<dbReference type="InterPro" id="IPR029063">
    <property type="entry name" value="SAM-dependent_MTases_sf"/>
</dbReference>
<dbReference type="RefSeq" id="WP_344823382.1">
    <property type="nucleotide sequence ID" value="NZ_BAAAUV010000003.1"/>
</dbReference>
<dbReference type="Gene3D" id="3.40.50.150">
    <property type="entry name" value="Vaccinia Virus protein VP39"/>
    <property type="match status" value="1"/>
</dbReference>
<organism evidence="2 3">
    <name type="scientific">Actinocorallia longicatena</name>
    <dbReference type="NCBI Taxonomy" id="111803"/>
    <lineage>
        <taxon>Bacteria</taxon>
        <taxon>Bacillati</taxon>
        <taxon>Actinomycetota</taxon>
        <taxon>Actinomycetes</taxon>
        <taxon>Streptosporangiales</taxon>
        <taxon>Thermomonosporaceae</taxon>
        <taxon>Actinocorallia</taxon>
    </lineage>
</organism>
<feature type="domain" description="Methyltransferase type 11" evidence="1">
    <location>
        <begin position="118"/>
        <end position="160"/>
    </location>
</feature>
<dbReference type="Proteomes" id="UP001501237">
    <property type="component" value="Unassembled WGS sequence"/>
</dbReference>
<evidence type="ECO:0000313" key="3">
    <source>
        <dbReference type="Proteomes" id="UP001501237"/>
    </source>
</evidence>
<comment type="caution">
    <text evidence="2">The sequence shown here is derived from an EMBL/GenBank/DDBJ whole genome shotgun (WGS) entry which is preliminary data.</text>
</comment>
<accession>A0ABP6Q1W1</accession>
<reference evidence="3" key="1">
    <citation type="journal article" date="2019" name="Int. J. Syst. Evol. Microbiol.">
        <title>The Global Catalogue of Microorganisms (GCM) 10K type strain sequencing project: providing services to taxonomists for standard genome sequencing and annotation.</title>
        <authorList>
            <consortium name="The Broad Institute Genomics Platform"/>
            <consortium name="The Broad Institute Genome Sequencing Center for Infectious Disease"/>
            <person name="Wu L."/>
            <person name="Ma J."/>
        </authorList>
    </citation>
    <scope>NUCLEOTIDE SEQUENCE [LARGE SCALE GENOMIC DNA]</scope>
    <source>
        <strain evidence="3">JCM 9377</strain>
    </source>
</reference>
<dbReference type="Pfam" id="PF08241">
    <property type="entry name" value="Methyltransf_11"/>
    <property type="match status" value="1"/>
</dbReference>
<keyword evidence="3" id="KW-1185">Reference proteome</keyword>
<name>A0ABP6Q1W1_9ACTN</name>